<dbReference type="STRING" id="1714016.BA724_04080"/>
<dbReference type="InterPro" id="IPR021683">
    <property type="entry name" value="DUF3267"/>
</dbReference>
<dbReference type="RefSeq" id="WP_069938075.1">
    <property type="nucleotide sequence ID" value="NZ_MAMP01000020.1"/>
</dbReference>
<keyword evidence="1" id="KW-0812">Transmembrane</keyword>
<dbReference type="AlphaFoldDB" id="A0A1E7DQ63"/>
<evidence type="ECO:0008006" key="4">
    <source>
        <dbReference type="Google" id="ProtNLM"/>
    </source>
</evidence>
<reference evidence="2 3" key="1">
    <citation type="submission" date="2016-06" db="EMBL/GenBank/DDBJ databases">
        <title>Domibacillus iocasae genome sequencing.</title>
        <authorList>
            <person name="Verma A."/>
            <person name="Pal Y."/>
            <person name="Ojha A.K."/>
            <person name="Krishnamurthi S."/>
        </authorList>
    </citation>
    <scope>NUCLEOTIDE SEQUENCE [LARGE SCALE GENOMIC DNA]</scope>
    <source>
        <strain evidence="2 3">DSM 29979</strain>
    </source>
</reference>
<gene>
    <name evidence="2" type="ORF">BA724_04080</name>
</gene>
<keyword evidence="1" id="KW-0472">Membrane</keyword>
<dbReference type="OrthoDB" id="9789112at2"/>
<evidence type="ECO:0000313" key="3">
    <source>
        <dbReference type="Proteomes" id="UP000095658"/>
    </source>
</evidence>
<feature type="transmembrane region" description="Helical" evidence="1">
    <location>
        <begin position="137"/>
        <end position="155"/>
    </location>
</feature>
<dbReference type="Proteomes" id="UP000095658">
    <property type="component" value="Unassembled WGS sequence"/>
</dbReference>
<protein>
    <recommendedName>
        <fullName evidence="4">Diaminopimelate epimerase</fullName>
    </recommendedName>
</protein>
<proteinExistence type="predicted"/>
<dbReference type="Pfam" id="PF11667">
    <property type="entry name" value="DUF3267"/>
    <property type="match status" value="1"/>
</dbReference>
<feature type="transmembrane region" description="Helical" evidence="1">
    <location>
        <begin position="113"/>
        <end position="131"/>
    </location>
</feature>
<evidence type="ECO:0000256" key="1">
    <source>
        <dbReference type="SAM" id="Phobius"/>
    </source>
</evidence>
<accession>A0A1E7DQ63</accession>
<organism evidence="2 3">
    <name type="scientific">Domibacillus iocasae</name>
    <dbReference type="NCBI Taxonomy" id="1714016"/>
    <lineage>
        <taxon>Bacteria</taxon>
        <taxon>Bacillati</taxon>
        <taxon>Bacillota</taxon>
        <taxon>Bacilli</taxon>
        <taxon>Bacillales</taxon>
        <taxon>Bacillaceae</taxon>
        <taxon>Domibacillus</taxon>
    </lineage>
</organism>
<feature type="transmembrane region" description="Helical" evidence="1">
    <location>
        <begin position="54"/>
        <end position="78"/>
    </location>
</feature>
<dbReference type="EMBL" id="MAMP01000020">
    <property type="protein sequence ID" value="OES45194.1"/>
    <property type="molecule type" value="Genomic_DNA"/>
</dbReference>
<keyword evidence="3" id="KW-1185">Reference proteome</keyword>
<comment type="caution">
    <text evidence="2">The sequence shown here is derived from an EMBL/GenBank/DDBJ whole genome shotgun (WGS) entry which is preliminary data.</text>
</comment>
<keyword evidence="1" id="KW-1133">Transmembrane helix</keyword>
<evidence type="ECO:0000313" key="2">
    <source>
        <dbReference type="EMBL" id="OES45194.1"/>
    </source>
</evidence>
<sequence length="187" mass="21416">MNLPREPDQVITLNMKSIHIWAIVLTLISVFIGTFLMTFLHLESGFSFSLWGFILWAISYILLIFLHEIFHLIGFIVWGKCRRRDLVYGINRELGIAYAGTKKILPVSAMKRALLLPFWVTGLLPFIAGIWLNSAVLMITSAFLIGGAAGDFSMYRQLRRAKKKAFVLDHLHEPVLYVFNEKVDVPY</sequence>
<name>A0A1E7DQ63_9BACI</name>
<feature type="transmembrane region" description="Helical" evidence="1">
    <location>
        <begin position="20"/>
        <end position="42"/>
    </location>
</feature>